<dbReference type="SUPFAM" id="SSF46785">
    <property type="entry name" value="Winged helix' DNA-binding domain"/>
    <property type="match status" value="1"/>
</dbReference>
<dbReference type="GO" id="GO:0030246">
    <property type="term" value="F:carbohydrate binding"/>
    <property type="evidence" value="ECO:0007669"/>
    <property type="project" value="InterPro"/>
</dbReference>
<evidence type="ECO:0000313" key="8">
    <source>
        <dbReference type="Proteomes" id="UP000184211"/>
    </source>
</evidence>
<dbReference type="InterPro" id="IPR007324">
    <property type="entry name" value="Sugar-bd_dom_put"/>
</dbReference>
<dbReference type="OrthoDB" id="9806345at2"/>
<sequence length="320" mass="34341">MARNDQNRQKDKDAQLANVALLYYGEGLTQSEIAKRIGVSRPTVVNMLKDCRDRGIVEIRVGGDVLSGSNLSRQLCERFGLQDAYVAQVSGSKSRADMLTQVARVGAMAVGDVVRSGDLVGVAWGETIKAVSLAMPQCEFQDVTVCQMIGSMVSDRVPTSEDCSIRIANSLNGECYTLHAPAVLSTAELAHQLRQEPTIAAQLKRLQNLDVAVFSVGNTEMDTHLVAAGIADEMELLAALRSGAKGIVCGRYVSFAGRGMDLPPEDRLIAIELEHLRQAHRKLLIATGADRVDAVRAALAGDLVTHLCVDDAMAEALLGQ</sequence>
<accession>A0A1M5UTK1</accession>
<keyword evidence="8" id="KW-1185">Reference proteome</keyword>
<dbReference type="InterPro" id="IPR036388">
    <property type="entry name" value="WH-like_DNA-bd_sf"/>
</dbReference>
<dbReference type="InterPro" id="IPR000835">
    <property type="entry name" value="HTH_MarR-typ"/>
</dbReference>
<dbReference type="Gene3D" id="1.10.10.10">
    <property type="entry name" value="Winged helix-like DNA-binding domain superfamily/Winged helix DNA-binding domain"/>
    <property type="match status" value="1"/>
</dbReference>
<feature type="domain" description="HTH marR-type" evidence="6">
    <location>
        <begin position="20"/>
        <end position="60"/>
    </location>
</feature>
<reference evidence="8" key="1">
    <citation type="submission" date="2016-11" db="EMBL/GenBank/DDBJ databases">
        <authorList>
            <person name="Varghese N."/>
            <person name="Submissions S."/>
        </authorList>
    </citation>
    <scope>NUCLEOTIDE SEQUENCE [LARGE SCALE GENOMIC DNA]</scope>
    <source>
        <strain evidence="8">DSM 28223</strain>
    </source>
</reference>
<keyword evidence="4" id="KW-0804">Transcription</keyword>
<name>A0A1M5UTK1_9RHOB</name>
<evidence type="ECO:0000256" key="1">
    <source>
        <dbReference type="ARBA" id="ARBA00010466"/>
    </source>
</evidence>
<dbReference type="RefSeq" id="WP_072793797.1">
    <property type="nucleotide sequence ID" value="NZ_FQWM01000007.1"/>
</dbReference>
<dbReference type="InterPro" id="IPR036390">
    <property type="entry name" value="WH_DNA-bd_sf"/>
</dbReference>
<dbReference type="InterPro" id="IPR051054">
    <property type="entry name" value="SorC_transcr_regulators"/>
</dbReference>
<evidence type="ECO:0000256" key="2">
    <source>
        <dbReference type="ARBA" id="ARBA00023015"/>
    </source>
</evidence>
<keyword evidence="2" id="KW-0805">Transcription regulation</keyword>
<dbReference type="PANTHER" id="PTHR34294:SF1">
    <property type="entry name" value="TRANSCRIPTIONAL REGULATOR LSRR"/>
    <property type="match status" value="1"/>
</dbReference>
<evidence type="ECO:0000256" key="4">
    <source>
        <dbReference type="ARBA" id="ARBA00023163"/>
    </source>
</evidence>
<dbReference type="Pfam" id="PF12802">
    <property type="entry name" value="MarR_2"/>
    <property type="match status" value="1"/>
</dbReference>
<evidence type="ECO:0000256" key="3">
    <source>
        <dbReference type="ARBA" id="ARBA00023125"/>
    </source>
</evidence>
<evidence type="ECO:0000313" key="7">
    <source>
        <dbReference type="EMBL" id="SHH66148.1"/>
    </source>
</evidence>
<comment type="similarity">
    <text evidence="1">Belongs to the SorC transcriptional regulatory family.</text>
</comment>
<dbReference type="InterPro" id="IPR037171">
    <property type="entry name" value="NagB/RpiA_transferase-like"/>
</dbReference>
<dbReference type="SUPFAM" id="SSF100950">
    <property type="entry name" value="NagB/RpiA/CoA transferase-like"/>
    <property type="match status" value="1"/>
</dbReference>
<dbReference type="EMBL" id="FQWM01000007">
    <property type="protein sequence ID" value="SHH66148.1"/>
    <property type="molecule type" value="Genomic_DNA"/>
</dbReference>
<feature type="domain" description="Sugar-binding" evidence="5">
    <location>
        <begin position="69"/>
        <end position="318"/>
    </location>
</feature>
<dbReference type="Proteomes" id="UP000184211">
    <property type="component" value="Unassembled WGS sequence"/>
</dbReference>
<evidence type="ECO:0000259" key="5">
    <source>
        <dbReference type="Pfam" id="PF04198"/>
    </source>
</evidence>
<gene>
    <name evidence="7" type="ORF">SAMN04488044_2949</name>
</gene>
<keyword evidence="3 7" id="KW-0238">DNA-binding</keyword>
<dbReference type="STRING" id="870908.SAMN04488044_2949"/>
<protein>
    <submittedName>
        <fullName evidence="7">DNA-binding transcriptional regulator LsrR, DeoR family</fullName>
    </submittedName>
</protein>
<evidence type="ECO:0000259" key="6">
    <source>
        <dbReference type="Pfam" id="PF12802"/>
    </source>
</evidence>
<dbReference type="Pfam" id="PF04198">
    <property type="entry name" value="Sugar-bind"/>
    <property type="match status" value="1"/>
</dbReference>
<dbReference type="GO" id="GO:0003700">
    <property type="term" value="F:DNA-binding transcription factor activity"/>
    <property type="evidence" value="ECO:0007669"/>
    <property type="project" value="InterPro"/>
</dbReference>
<dbReference type="GO" id="GO:0003677">
    <property type="term" value="F:DNA binding"/>
    <property type="evidence" value="ECO:0007669"/>
    <property type="project" value="UniProtKB-KW"/>
</dbReference>
<dbReference type="PANTHER" id="PTHR34294">
    <property type="entry name" value="TRANSCRIPTIONAL REGULATOR-RELATED"/>
    <property type="match status" value="1"/>
</dbReference>
<proteinExistence type="inferred from homology"/>
<dbReference type="Gene3D" id="3.40.50.1360">
    <property type="match status" value="1"/>
</dbReference>
<organism evidence="7 8">
    <name type="scientific">Cognatishimia maritima</name>
    <dbReference type="NCBI Taxonomy" id="870908"/>
    <lineage>
        <taxon>Bacteria</taxon>
        <taxon>Pseudomonadati</taxon>
        <taxon>Pseudomonadota</taxon>
        <taxon>Alphaproteobacteria</taxon>
        <taxon>Rhodobacterales</taxon>
        <taxon>Paracoccaceae</taxon>
        <taxon>Cognatishimia</taxon>
    </lineage>
</organism>
<dbReference type="AlphaFoldDB" id="A0A1M5UTK1"/>